<dbReference type="PANTHER" id="PTHR23511">
    <property type="entry name" value="SYNAPTIC VESICLE GLYCOPROTEIN 2"/>
    <property type="match status" value="1"/>
</dbReference>
<dbReference type="PROSITE" id="PS50850">
    <property type="entry name" value="MFS"/>
    <property type="match status" value="1"/>
</dbReference>
<keyword evidence="4 6" id="KW-1133">Transmembrane helix</keyword>
<dbReference type="Pfam" id="PF07690">
    <property type="entry name" value="MFS_1"/>
    <property type="match status" value="2"/>
</dbReference>
<evidence type="ECO:0000256" key="1">
    <source>
        <dbReference type="ARBA" id="ARBA00004141"/>
    </source>
</evidence>
<organism evidence="8 9">
    <name type="scientific">Clunio marinus</name>
    <dbReference type="NCBI Taxonomy" id="568069"/>
    <lineage>
        <taxon>Eukaryota</taxon>
        <taxon>Metazoa</taxon>
        <taxon>Ecdysozoa</taxon>
        <taxon>Arthropoda</taxon>
        <taxon>Hexapoda</taxon>
        <taxon>Insecta</taxon>
        <taxon>Pterygota</taxon>
        <taxon>Neoptera</taxon>
        <taxon>Endopterygota</taxon>
        <taxon>Diptera</taxon>
        <taxon>Nematocera</taxon>
        <taxon>Chironomoidea</taxon>
        <taxon>Chironomidae</taxon>
        <taxon>Clunio</taxon>
    </lineage>
</organism>
<name>A0A1J1I0N9_9DIPT</name>
<gene>
    <name evidence="8" type="ORF">CLUMA_CG007364</name>
</gene>
<feature type="transmembrane region" description="Helical" evidence="6">
    <location>
        <begin position="332"/>
        <end position="357"/>
    </location>
</feature>
<evidence type="ECO:0000259" key="7">
    <source>
        <dbReference type="PROSITE" id="PS50850"/>
    </source>
</evidence>
<feature type="transmembrane region" description="Helical" evidence="6">
    <location>
        <begin position="238"/>
        <end position="257"/>
    </location>
</feature>
<dbReference type="OrthoDB" id="10262656at2759"/>
<evidence type="ECO:0000256" key="5">
    <source>
        <dbReference type="ARBA" id="ARBA00023136"/>
    </source>
</evidence>
<feature type="transmembrane region" description="Helical" evidence="6">
    <location>
        <begin position="117"/>
        <end position="134"/>
    </location>
</feature>
<protein>
    <submittedName>
        <fullName evidence="8">CLUMA_CG007364, isoform A</fullName>
    </submittedName>
</protein>
<feature type="transmembrane region" description="Helical" evidence="6">
    <location>
        <begin position="461"/>
        <end position="483"/>
    </location>
</feature>
<keyword evidence="5 6" id="KW-0472">Membrane</keyword>
<comment type="subcellular location">
    <subcellularLocation>
        <location evidence="1">Membrane</location>
        <topology evidence="1">Multi-pass membrane protein</topology>
    </subcellularLocation>
</comment>
<feature type="domain" description="Major facilitator superfamily (MFS) profile" evidence="7">
    <location>
        <begin position="47"/>
        <end position="548"/>
    </location>
</feature>
<evidence type="ECO:0000256" key="2">
    <source>
        <dbReference type="ARBA" id="ARBA00022448"/>
    </source>
</evidence>
<feature type="transmembrane region" description="Helical" evidence="6">
    <location>
        <begin position="437"/>
        <end position="455"/>
    </location>
</feature>
<feature type="transmembrane region" description="Helical" evidence="6">
    <location>
        <begin position="194"/>
        <end position="218"/>
    </location>
</feature>
<evidence type="ECO:0000256" key="3">
    <source>
        <dbReference type="ARBA" id="ARBA00022692"/>
    </source>
</evidence>
<dbReference type="GO" id="GO:0022857">
    <property type="term" value="F:transmembrane transporter activity"/>
    <property type="evidence" value="ECO:0007669"/>
    <property type="project" value="InterPro"/>
</dbReference>
<feature type="transmembrane region" description="Helical" evidence="6">
    <location>
        <begin position="495"/>
        <end position="518"/>
    </location>
</feature>
<dbReference type="InterPro" id="IPR011701">
    <property type="entry name" value="MFS"/>
</dbReference>
<evidence type="ECO:0000313" key="9">
    <source>
        <dbReference type="Proteomes" id="UP000183832"/>
    </source>
</evidence>
<dbReference type="SUPFAM" id="SSF103473">
    <property type="entry name" value="MFS general substrate transporter"/>
    <property type="match status" value="1"/>
</dbReference>
<feature type="transmembrane region" description="Helical" evidence="6">
    <location>
        <begin position="524"/>
        <end position="544"/>
    </location>
</feature>
<dbReference type="Proteomes" id="UP000183832">
    <property type="component" value="Unassembled WGS sequence"/>
</dbReference>
<keyword evidence="3 6" id="KW-0812">Transmembrane</keyword>
<evidence type="ECO:0000256" key="4">
    <source>
        <dbReference type="ARBA" id="ARBA00022989"/>
    </source>
</evidence>
<dbReference type="InterPro" id="IPR036259">
    <property type="entry name" value="MFS_trans_sf"/>
</dbReference>
<dbReference type="GO" id="GO:0016020">
    <property type="term" value="C:membrane"/>
    <property type="evidence" value="ECO:0007669"/>
    <property type="project" value="UniProtKB-SubCell"/>
</dbReference>
<dbReference type="InterPro" id="IPR020846">
    <property type="entry name" value="MFS_dom"/>
</dbReference>
<feature type="transmembrane region" description="Helical" evidence="6">
    <location>
        <begin position="412"/>
        <end position="430"/>
    </location>
</feature>
<evidence type="ECO:0000313" key="8">
    <source>
        <dbReference type="EMBL" id="CRK93837.1"/>
    </source>
</evidence>
<dbReference type="STRING" id="568069.A0A1J1I0N9"/>
<feature type="transmembrane region" description="Helical" evidence="6">
    <location>
        <begin position="140"/>
        <end position="163"/>
    </location>
</feature>
<dbReference type="Gene3D" id="1.20.1250.20">
    <property type="entry name" value="MFS general substrate transporter like domains"/>
    <property type="match status" value="1"/>
</dbReference>
<evidence type="ECO:0000256" key="6">
    <source>
        <dbReference type="SAM" id="Phobius"/>
    </source>
</evidence>
<dbReference type="AlphaFoldDB" id="A0A1J1I0N9"/>
<proteinExistence type="predicted"/>
<dbReference type="PANTHER" id="PTHR23511:SF37">
    <property type="entry name" value="MAJOR FACILITATOR SUPERFAMILY (MFS) PROFILE DOMAIN-CONTAINING PROTEIN-RELATED"/>
    <property type="match status" value="1"/>
</dbReference>
<reference evidence="8 9" key="1">
    <citation type="submission" date="2015-04" db="EMBL/GenBank/DDBJ databases">
        <authorList>
            <person name="Syromyatnikov M.Y."/>
            <person name="Popov V.N."/>
        </authorList>
    </citation>
    <scope>NUCLEOTIDE SEQUENCE [LARGE SCALE GENOMIC DNA]</scope>
</reference>
<keyword evidence="9" id="KW-1185">Reference proteome</keyword>
<keyword evidence="2" id="KW-0813">Transport</keyword>
<accession>A0A1J1I0N9</accession>
<dbReference type="EMBL" id="CVRI01000038">
    <property type="protein sequence ID" value="CRK93837.1"/>
    <property type="molecule type" value="Genomic_DNA"/>
</dbReference>
<sequence>MTPKSYEVKSLDVIQTDYQSSKTQNVSTISLSVHDSDKNSPVAFEDALKETGFGKVQIKLIIATSLVLFTVLNETMGISYIIPAAQCDLDLSLADKGIMIGSYPWGYFGDTQGRRRSILISLAFSILFTTISVFMKNYIIFLICRLLVGFCIAGYSAAGYAYIGKYLSFILSEVNEINKFVVHKGEFNSIKNRAAVISWVTVSVGIASVYQPSLALWILSYDWSFQLYDGYDFRPWRLLLFLYAAPGIIGLIFMYIYPESPKYLLSQDKNEKALKILQWMYRTNKNKPNHDDLKVKSLQSETGEVTGKEYKGVKAFFMSLVNQTFPLFKPPYLIPFVACCFLHYGTFSVAGGMALFLPDTLNKLSKSRANGTESSLKVCDALRLDDSLNQANDLDDATCDDSVDPGVFIDSIYIGLFFLCGLIVLASVIKITGRRKIFIFTLLLSSVSGFILTHVTSHYLIIGLFCIFIFFCGMNVTVINSAVCDLIPTHLRAMAVCVAMMFGRLGSSVTTNLIGYFLERNCEMTYNFLAALVLVCLAISFILPDNKKQEKFSKESFTN</sequence>